<evidence type="ECO:0000313" key="2">
    <source>
        <dbReference type="Proteomes" id="UP000000271"/>
    </source>
</evidence>
<dbReference type="eggNOG" id="COG0561">
    <property type="taxonomic scope" value="Bacteria"/>
</dbReference>
<sequence>MTIKLLAFDIDNTLAQINEPILDETVQALRDFENQGLTIAFVSGKPAIYIAGLVRQVGLKNPVIIGENGLSTYYGCGVPPKKIIENDTVTERDRELLFDVRKTLTDEYGERIWFQPNEVSVTIFPKDIGEIGTMKQTVEEIFRSEAVRDALVFYTHADSIDIAPKLVNKGAAVKALLQEEGWTAEEMIAVGDGENDVPTFSLAGHSVGVDFKGDFKVDKNARDIHEAIAHVRSIVT</sequence>
<dbReference type="InterPro" id="IPR006379">
    <property type="entry name" value="HAD-SF_hydro_IIB"/>
</dbReference>
<dbReference type="GO" id="GO:0000287">
    <property type="term" value="F:magnesium ion binding"/>
    <property type="evidence" value="ECO:0007669"/>
    <property type="project" value="TreeGrafter"/>
</dbReference>
<dbReference type="Proteomes" id="UP000000271">
    <property type="component" value="Chromosome"/>
</dbReference>
<dbReference type="KEGG" id="bse:Bsel_0814"/>
<dbReference type="Gene3D" id="3.90.1070.10">
    <property type="match status" value="1"/>
</dbReference>
<proteinExistence type="predicted"/>
<dbReference type="HOGENOM" id="CLU_044146_3_1_9"/>
<dbReference type="AlphaFoldDB" id="D6XZG9"/>
<name>D6XZG9_BACIE</name>
<dbReference type="InterPro" id="IPR036412">
    <property type="entry name" value="HAD-like_sf"/>
</dbReference>
<keyword evidence="1" id="KW-0378">Hydrolase</keyword>
<protein>
    <submittedName>
        <fullName evidence="1">HAD-superfamily hydrolase, subfamily IIB</fullName>
    </submittedName>
</protein>
<dbReference type="RefSeq" id="WP_013171772.1">
    <property type="nucleotide sequence ID" value="NC_014219.1"/>
</dbReference>
<dbReference type="PANTHER" id="PTHR10000:SF8">
    <property type="entry name" value="HAD SUPERFAMILY HYDROLASE-LIKE, TYPE 3"/>
    <property type="match status" value="1"/>
</dbReference>
<dbReference type="SUPFAM" id="SSF56784">
    <property type="entry name" value="HAD-like"/>
    <property type="match status" value="1"/>
</dbReference>
<dbReference type="STRING" id="439292.Bsel_0814"/>
<dbReference type="EMBL" id="CP001791">
    <property type="protein sequence ID" value="ADH98343.1"/>
    <property type="molecule type" value="Genomic_DNA"/>
</dbReference>
<keyword evidence="2" id="KW-1185">Reference proteome</keyword>
<dbReference type="Gene3D" id="3.40.50.1000">
    <property type="entry name" value="HAD superfamily/HAD-like"/>
    <property type="match status" value="1"/>
</dbReference>
<organism evidence="1 2">
    <name type="scientific">Bacillus selenitireducens (strain ATCC 700615 / DSM 15326 / MLS10)</name>
    <dbReference type="NCBI Taxonomy" id="439292"/>
    <lineage>
        <taxon>Bacteria</taxon>
        <taxon>Bacillati</taxon>
        <taxon>Bacillota</taxon>
        <taxon>Bacilli</taxon>
        <taxon>Bacillales</taxon>
        <taxon>Bacillaceae</taxon>
        <taxon>Salisediminibacterium</taxon>
    </lineage>
</organism>
<evidence type="ECO:0000313" key="1">
    <source>
        <dbReference type="EMBL" id="ADH98343.1"/>
    </source>
</evidence>
<reference evidence="1" key="1">
    <citation type="submission" date="2009-10" db="EMBL/GenBank/DDBJ databases">
        <title>Complete sequence of Bacillus selenitireducens MLS10.</title>
        <authorList>
            <consortium name="US DOE Joint Genome Institute"/>
            <person name="Lucas S."/>
            <person name="Copeland A."/>
            <person name="Lapidus A."/>
            <person name="Glavina del Rio T."/>
            <person name="Dalin E."/>
            <person name="Tice H."/>
            <person name="Bruce D."/>
            <person name="Goodwin L."/>
            <person name="Pitluck S."/>
            <person name="Sims D."/>
            <person name="Brettin T."/>
            <person name="Detter J.C."/>
            <person name="Han C."/>
            <person name="Larimer F."/>
            <person name="Land M."/>
            <person name="Hauser L."/>
            <person name="Kyrpides N."/>
            <person name="Ovchinnikova G."/>
            <person name="Stolz J."/>
        </authorList>
    </citation>
    <scope>NUCLEOTIDE SEQUENCE [LARGE SCALE GENOMIC DNA]</scope>
    <source>
        <strain evidence="1">MLS10</strain>
    </source>
</reference>
<dbReference type="GO" id="GO:0016791">
    <property type="term" value="F:phosphatase activity"/>
    <property type="evidence" value="ECO:0007669"/>
    <property type="project" value="TreeGrafter"/>
</dbReference>
<dbReference type="InterPro" id="IPR023214">
    <property type="entry name" value="HAD_sf"/>
</dbReference>
<dbReference type="GO" id="GO:0005829">
    <property type="term" value="C:cytosol"/>
    <property type="evidence" value="ECO:0007669"/>
    <property type="project" value="TreeGrafter"/>
</dbReference>
<dbReference type="NCBIfam" id="TIGR01484">
    <property type="entry name" value="HAD-SF-IIB"/>
    <property type="match status" value="1"/>
</dbReference>
<dbReference type="PANTHER" id="PTHR10000">
    <property type="entry name" value="PHOSPHOSERINE PHOSPHATASE"/>
    <property type="match status" value="1"/>
</dbReference>
<gene>
    <name evidence="1" type="ordered locus">Bsel_0814</name>
</gene>
<accession>D6XZG9</accession>
<dbReference type="Pfam" id="PF08282">
    <property type="entry name" value="Hydrolase_3"/>
    <property type="match status" value="2"/>
</dbReference>